<accession>A0AAV3PCL8</accession>
<evidence type="ECO:0000313" key="1">
    <source>
        <dbReference type="EMBL" id="GAA0148802.1"/>
    </source>
</evidence>
<organism evidence="1 2">
    <name type="scientific">Lithospermum erythrorhizon</name>
    <name type="common">Purple gromwell</name>
    <name type="synonym">Lithospermum officinale var. erythrorhizon</name>
    <dbReference type="NCBI Taxonomy" id="34254"/>
    <lineage>
        <taxon>Eukaryota</taxon>
        <taxon>Viridiplantae</taxon>
        <taxon>Streptophyta</taxon>
        <taxon>Embryophyta</taxon>
        <taxon>Tracheophyta</taxon>
        <taxon>Spermatophyta</taxon>
        <taxon>Magnoliopsida</taxon>
        <taxon>eudicotyledons</taxon>
        <taxon>Gunneridae</taxon>
        <taxon>Pentapetalae</taxon>
        <taxon>asterids</taxon>
        <taxon>lamiids</taxon>
        <taxon>Boraginales</taxon>
        <taxon>Boraginaceae</taxon>
        <taxon>Boraginoideae</taxon>
        <taxon>Lithospermeae</taxon>
        <taxon>Lithospermum</taxon>
    </lineage>
</organism>
<dbReference type="EMBL" id="BAABME010001301">
    <property type="protein sequence ID" value="GAA0148802.1"/>
    <property type="molecule type" value="Genomic_DNA"/>
</dbReference>
<reference evidence="1 2" key="1">
    <citation type="submission" date="2024-01" db="EMBL/GenBank/DDBJ databases">
        <title>The complete chloroplast genome sequence of Lithospermum erythrorhizon: insights into the phylogenetic relationship among Boraginaceae species and the maternal lineages of purple gromwells.</title>
        <authorList>
            <person name="Okada T."/>
            <person name="Watanabe K."/>
        </authorList>
    </citation>
    <scope>NUCLEOTIDE SEQUENCE [LARGE SCALE GENOMIC DNA]</scope>
</reference>
<sequence length="159" mass="18264">MGEEYECVVFEFGEKSWQEKEEGVRGEGVFFKNYFIKGNTCQRQHCNRSATISIGITPESNAKWTVSFHSNGISGELVGKELEPALDQNTVSNYWLAEHLLEALLCSFTFAQNHNIHKCCILTDGLFSQIWFRIFRDVMADVGWKQVLYEDLSKVYCNS</sequence>
<proteinExistence type="predicted"/>
<evidence type="ECO:0000313" key="2">
    <source>
        <dbReference type="Proteomes" id="UP001454036"/>
    </source>
</evidence>
<dbReference type="Proteomes" id="UP001454036">
    <property type="component" value="Unassembled WGS sequence"/>
</dbReference>
<dbReference type="AlphaFoldDB" id="A0AAV3PCL8"/>
<protein>
    <submittedName>
        <fullName evidence="1">Uncharacterized protein</fullName>
    </submittedName>
</protein>
<keyword evidence="2" id="KW-1185">Reference proteome</keyword>
<comment type="caution">
    <text evidence="1">The sequence shown here is derived from an EMBL/GenBank/DDBJ whole genome shotgun (WGS) entry which is preliminary data.</text>
</comment>
<gene>
    <name evidence="1" type="ORF">LIER_08142</name>
</gene>
<name>A0AAV3PCL8_LITER</name>